<feature type="compositionally biased region" description="Basic and acidic residues" evidence="1">
    <location>
        <begin position="29"/>
        <end position="47"/>
    </location>
</feature>
<dbReference type="AlphaFoldDB" id="A0A450SBF4"/>
<dbReference type="Gene3D" id="3.40.1620.10">
    <property type="entry name" value="YefM-like domain"/>
    <property type="match status" value="1"/>
</dbReference>
<protein>
    <recommendedName>
        <fullName evidence="3">Antitoxin</fullName>
    </recommendedName>
</protein>
<evidence type="ECO:0008006" key="3">
    <source>
        <dbReference type="Google" id="ProtNLM"/>
    </source>
</evidence>
<organism evidence="2">
    <name type="scientific">Candidatus Kentrum sp. DK</name>
    <dbReference type="NCBI Taxonomy" id="2126562"/>
    <lineage>
        <taxon>Bacteria</taxon>
        <taxon>Pseudomonadati</taxon>
        <taxon>Pseudomonadota</taxon>
        <taxon>Gammaproteobacteria</taxon>
        <taxon>Candidatus Kentrum</taxon>
    </lineage>
</organism>
<gene>
    <name evidence="2" type="ORF">BECKDK2373C_GA0170839_102632</name>
</gene>
<proteinExistence type="predicted"/>
<accession>A0A450SBF4</accession>
<feature type="region of interest" description="Disordered" evidence="1">
    <location>
        <begin position="28"/>
        <end position="48"/>
    </location>
</feature>
<evidence type="ECO:0000256" key="1">
    <source>
        <dbReference type="SAM" id="MobiDB-lite"/>
    </source>
</evidence>
<dbReference type="EMBL" id="CAADEY010000026">
    <property type="protein sequence ID" value="VFJ49579.1"/>
    <property type="molecule type" value="Genomic_DNA"/>
</dbReference>
<evidence type="ECO:0000313" key="2">
    <source>
        <dbReference type="EMBL" id="VFJ49579.1"/>
    </source>
</evidence>
<name>A0A450SBF4_9GAMM</name>
<reference evidence="2" key="1">
    <citation type="submission" date="2019-02" db="EMBL/GenBank/DDBJ databases">
        <authorList>
            <person name="Gruber-Vodicka R. H."/>
            <person name="Seah K. B. B."/>
        </authorList>
    </citation>
    <scope>NUCLEOTIDE SEQUENCE</scope>
    <source>
        <strain evidence="2">BECK_DK161</strain>
    </source>
</reference>
<sequence>MQVYTYSDARQKLSSALDKAEVSGKALIQRKDGRTLSPDPERTEKSPLDVPSIKARVTTKELVSLVREERGRTTASTRFLEDYGQSS</sequence>